<comment type="caution">
    <text evidence="7">The sequence shown here is derived from an EMBL/GenBank/DDBJ whole genome shotgun (WGS) entry which is preliminary data.</text>
</comment>
<dbReference type="PROSITE" id="PS00092">
    <property type="entry name" value="N6_MTASE"/>
    <property type="match status" value="1"/>
</dbReference>
<dbReference type="AlphaFoldDB" id="A0A4R7FB20"/>
<dbReference type="HAMAP" id="MF_02126">
    <property type="entry name" value="RF_methyltr_PrmC"/>
    <property type="match status" value="1"/>
</dbReference>
<dbReference type="Gene3D" id="3.40.50.150">
    <property type="entry name" value="Vaccinia Virus protein VP39"/>
    <property type="match status" value="1"/>
</dbReference>
<reference evidence="7 8" key="1">
    <citation type="submission" date="2019-03" db="EMBL/GenBank/DDBJ databases">
        <title>Genomic Encyclopedia of Archaeal and Bacterial Type Strains, Phase II (KMG-II): from individual species to whole genera.</title>
        <authorList>
            <person name="Goeker M."/>
        </authorList>
    </citation>
    <scope>NUCLEOTIDE SEQUENCE [LARGE SCALE GENOMIC DNA]</scope>
    <source>
        <strain evidence="7 8">DSM 28213</strain>
    </source>
</reference>
<dbReference type="CDD" id="cd02440">
    <property type="entry name" value="AdoMet_MTases"/>
    <property type="match status" value="1"/>
</dbReference>
<dbReference type="Pfam" id="PF05175">
    <property type="entry name" value="MTS"/>
    <property type="match status" value="1"/>
</dbReference>
<evidence type="ECO:0000256" key="4">
    <source>
        <dbReference type="ARBA" id="ARBA00048391"/>
    </source>
</evidence>
<dbReference type="InterPro" id="IPR007848">
    <property type="entry name" value="Small_mtfrase_dom"/>
</dbReference>
<feature type="binding site" evidence="5">
    <location>
        <begin position="119"/>
        <end position="123"/>
    </location>
    <ligand>
        <name>S-adenosyl-L-methionine</name>
        <dbReference type="ChEBI" id="CHEBI:59789"/>
    </ligand>
</feature>
<dbReference type="EC" id="2.1.1.297" evidence="5"/>
<name>A0A4R7FB20_9FLAO</name>
<feature type="binding site" evidence="5">
    <location>
        <position position="142"/>
    </location>
    <ligand>
        <name>S-adenosyl-L-methionine</name>
        <dbReference type="ChEBI" id="CHEBI:59789"/>
    </ligand>
</feature>
<keyword evidence="8" id="KW-1185">Reference proteome</keyword>
<evidence type="ECO:0000256" key="5">
    <source>
        <dbReference type="HAMAP-Rule" id="MF_02126"/>
    </source>
</evidence>
<evidence type="ECO:0000256" key="3">
    <source>
        <dbReference type="ARBA" id="ARBA00022691"/>
    </source>
</evidence>
<feature type="binding site" evidence="5">
    <location>
        <position position="185"/>
    </location>
    <ligand>
        <name>S-adenosyl-L-methionine</name>
        <dbReference type="ChEBI" id="CHEBI:59789"/>
    </ligand>
</feature>
<dbReference type="GO" id="GO:0003676">
    <property type="term" value="F:nucleic acid binding"/>
    <property type="evidence" value="ECO:0007669"/>
    <property type="project" value="InterPro"/>
</dbReference>
<dbReference type="NCBIfam" id="TIGR03534">
    <property type="entry name" value="RF_mod_PrmC"/>
    <property type="match status" value="1"/>
</dbReference>
<dbReference type="InterPro" id="IPR002052">
    <property type="entry name" value="DNA_methylase_N6_adenine_CS"/>
</dbReference>
<dbReference type="SUPFAM" id="SSF53335">
    <property type="entry name" value="S-adenosyl-L-methionine-dependent methyltransferases"/>
    <property type="match status" value="1"/>
</dbReference>
<dbReference type="InterPro" id="IPR004556">
    <property type="entry name" value="HemK-like"/>
</dbReference>
<accession>A0A4R7FB20</accession>
<proteinExistence type="inferred from homology"/>
<dbReference type="InterPro" id="IPR019874">
    <property type="entry name" value="RF_methyltr_PrmC"/>
</dbReference>
<comment type="similarity">
    <text evidence="5">Belongs to the protein N5-glutamine methyltransferase family. PrmC subfamily.</text>
</comment>
<dbReference type="NCBIfam" id="TIGR00536">
    <property type="entry name" value="hemK_fam"/>
    <property type="match status" value="1"/>
</dbReference>
<dbReference type="InterPro" id="IPR029063">
    <property type="entry name" value="SAM-dependent_MTases_sf"/>
</dbReference>
<dbReference type="GO" id="GO:0102559">
    <property type="term" value="F:peptide chain release factor N(5)-glutamine methyltransferase activity"/>
    <property type="evidence" value="ECO:0007669"/>
    <property type="project" value="UniProtKB-EC"/>
</dbReference>
<dbReference type="OrthoDB" id="9800643at2"/>
<dbReference type="Gene3D" id="1.10.8.10">
    <property type="entry name" value="DNA helicase RuvA subunit, C-terminal domain"/>
    <property type="match status" value="1"/>
</dbReference>
<keyword evidence="3 5" id="KW-0949">S-adenosyl-L-methionine</keyword>
<dbReference type="InterPro" id="IPR050320">
    <property type="entry name" value="N5-glutamine_MTase"/>
</dbReference>
<evidence type="ECO:0000256" key="1">
    <source>
        <dbReference type="ARBA" id="ARBA00022603"/>
    </source>
</evidence>
<keyword evidence="2 5" id="KW-0808">Transferase</keyword>
<dbReference type="RefSeq" id="WP_133711776.1">
    <property type="nucleotide sequence ID" value="NZ_SOAG01000004.1"/>
</dbReference>
<evidence type="ECO:0000256" key="2">
    <source>
        <dbReference type="ARBA" id="ARBA00022679"/>
    </source>
</evidence>
<evidence type="ECO:0000313" key="7">
    <source>
        <dbReference type="EMBL" id="TDS64322.1"/>
    </source>
</evidence>
<dbReference type="EMBL" id="SOAG01000004">
    <property type="protein sequence ID" value="TDS64322.1"/>
    <property type="molecule type" value="Genomic_DNA"/>
</dbReference>
<comment type="caution">
    <text evidence="5">Lacks conserved residue(s) required for the propagation of feature annotation.</text>
</comment>
<keyword evidence="1 5" id="KW-0489">Methyltransferase</keyword>
<evidence type="ECO:0000313" key="8">
    <source>
        <dbReference type="Proteomes" id="UP000295215"/>
    </source>
</evidence>
<feature type="domain" description="Methyltransferase small" evidence="6">
    <location>
        <begin position="104"/>
        <end position="197"/>
    </location>
</feature>
<dbReference type="PANTHER" id="PTHR18895">
    <property type="entry name" value="HEMK METHYLTRANSFERASE"/>
    <property type="match status" value="1"/>
</dbReference>
<dbReference type="PANTHER" id="PTHR18895:SF74">
    <property type="entry name" value="MTRF1L RELEASE FACTOR GLUTAMINE METHYLTRANSFERASE"/>
    <property type="match status" value="1"/>
</dbReference>
<comment type="function">
    <text evidence="5">Methylates the class 1 translation termination release factors RF1/PrfA and RF2/PrfB on the glutamine residue of the universally conserved GGQ motif.</text>
</comment>
<evidence type="ECO:0000259" key="6">
    <source>
        <dbReference type="Pfam" id="PF05175"/>
    </source>
</evidence>
<gene>
    <name evidence="5" type="primary">prmC</name>
    <name evidence="7" type="ORF">C8P70_10438</name>
</gene>
<protein>
    <recommendedName>
        <fullName evidence="5">Release factor glutamine methyltransferase</fullName>
        <shortName evidence="5">RF MTase</shortName>
        <ecNumber evidence="5">2.1.1.297</ecNumber>
    </recommendedName>
    <alternativeName>
        <fullName evidence="5">N5-glutamine methyltransferase PrmC</fullName>
    </alternativeName>
    <alternativeName>
        <fullName evidence="5">Protein-(glutamine-N5) MTase PrmC</fullName>
    </alternativeName>
    <alternativeName>
        <fullName evidence="5">Protein-glutamine N-methyltransferase PrmC</fullName>
    </alternativeName>
</protein>
<dbReference type="Proteomes" id="UP000295215">
    <property type="component" value="Unassembled WGS sequence"/>
</dbReference>
<sequence>MEIKSYLHLFIRELSPLFEEEECKQFFWIALEEIEGKSRIDVVMTPDLKLTDKEQWDRVLEELKKEKPIQYIFGKAYFYGLEFKVNEHTLIPRPETEELVEWVLKSIDVAQEYNIVDLGTGSGCIGVTLGKELPFAKITLMDISPQTLDVAVQNALNNKVKVNAILQNIVALEDCREPFDIVVSNPPYVRNLEKQEIKNNVLNYEPHLALFVEDNDPLLFYRNIVDWAKINLRSGGMLFFEINQYLGKEMLMLFDKNEFKDIELKKDMFGNDRMIRAVKG</sequence>
<feature type="binding site" evidence="5">
    <location>
        <begin position="185"/>
        <end position="188"/>
    </location>
    <ligand>
        <name>substrate</name>
    </ligand>
</feature>
<dbReference type="GO" id="GO:0032259">
    <property type="term" value="P:methylation"/>
    <property type="evidence" value="ECO:0007669"/>
    <property type="project" value="UniProtKB-KW"/>
</dbReference>
<organism evidence="7 8">
    <name type="scientific">Myroides indicus</name>
    <dbReference type="NCBI Taxonomy" id="1323422"/>
    <lineage>
        <taxon>Bacteria</taxon>
        <taxon>Pseudomonadati</taxon>
        <taxon>Bacteroidota</taxon>
        <taxon>Flavobacteriia</taxon>
        <taxon>Flavobacteriales</taxon>
        <taxon>Flavobacteriaceae</taxon>
        <taxon>Myroides</taxon>
    </lineage>
</organism>
<comment type="catalytic activity">
    <reaction evidence="4 5">
        <text>L-glutaminyl-[peptide chain release factor] + S-adenosyl-L-methionine = N(5)-methyl-L-glutaminyl-[peptide chain release factor] + S-adenosyl-L-homocysteine + H(+)</text>
        <dbReference type="Rhea" id="RHEA:42896"/>
        <dbReference type="Rhea" id="RHEA-COMP:10271"/>
        <dbReference type="Rhea" id="RHEA-COMP:10272"/>
        <dbReference type="ChEBI" id="CHEBI:15378"/>
        <dbReference type="ChEBI" id="CHEBI:30011"/>
        <dbReference type="ChEBI" id="CHEBI:57856"/>
        <dbReference type="ChEBI" id="CHEBI:59789"/>
        <dbReference type="ChEBI" id="CHEBI:61891"/>
        <dbReference type="EC" id="2.1.1.297"/>
    </reaction>
</comment>